<evidence type="ECO:0000256" key="1">
    <source>
        <dbReference type="SAM" id="SignalP"/>
    </source>
</evidence>
<dbReference type="EMBL" id="JAABOP010000002">
    <property type="protein sequence ID" value="NER10952.1"/>
    <property type="molecule type" value="Genomic_DNA"/>
</dbReference>
<dbReference type="Gene3D" id="2.130.10.10">
    <property type="entry name" value="YVTN repeat-like/Quinoprotein amine dehydrogenase"/>
    <property type="match status" value="1"/>
</dbReference>
<keyword evidence="3" id="KW-1185">Reference proteome</keyword>
<proteinExistence type="predicted"/>
<evidence type="ECO:0000313" key="2">
    <source>
        <dbReference type="EMBL" id="NER10952.1"/>
    </source>
</evidence>
<gene>
    <name evidence="2" type="ORF">GWK09_10525</name>
</gene>
<protein>
    <submittedName>
        <fullName evidence="2">Oxidoreductase</fullName>
    </submittedName>
</protein>
<organism evidence="2 3">
    <name type="scientific">Muriicola jejuensis</name>
    <dbReference type="NCBI Taxonomy" id="504488"/>
    <lineage>
        <taxon>Bacteria</taxon>
        <taxon>Pseudomonadati</taxon>
        <taxon>Bacteroidota</taxon>
        <taxon>Flavobacteriia</taxon>
        <taxon>Flavobacteriales</taxon>
        <taxon>Flavobacteriaceae</taxon>
        <taxon>Muriicola</taxon>
    </lineage>
</organism>
<keyword evidence="1" id="KW-0732">Signal</keyword>
<dbReference type="InterPro" id="IPR015943">
    <property type="entry name" value="WD40/YVTN_repeat-like_dom_sf"/>
</dbReference>
<feature type="chain" id="PRO_5026721154" evidence="1">
    <location>
        <begin position="23"/>
        <end position="342"/>
    </location>
</feature>
<comment type="caution">
    <text evidence="2">The sequence shown here is derived from an EMBL/GenBank/DDBJ whole genome shotgun (WGS) entry which is preliminary data.</text>
</comment>
<dbReference type="SUPFAM" id="SSF110296">
    <property type="entry name" value="Oligoxyloglucan reducing end-specific cellobiohydrolase"/>
    <property type="match status" value="1"/>
</dbReference>
<dbReference type="RefSeq" id="WP_163693352.1">
    <property type="nucleotide sequence ID" value="NZ_FXTW01000002.1"/>
</dbReference>
<dbReference type="PANTHER" id="PTHR47199">
    <property type="entry name" value="PHOTOSYSTEM II STABILITY/ASSEMBLY FACTOR HCF136, CHLOROPLASTIC"/>
    <property type="match status" value="1"/>
</dbReference>
<reference evidence="2 3" key="1">
    <citation type="submission" date="2020-01" db="EMBL/GenBank/DDBJ databases">
        <title>Muriicola jejuensis KCTC 22299.</title>
        <authorList>
            <person name="Wang G."/>
        </authorList>
    </citation>
    <scope>NUCLEOTIDE SEQUENCE [LARGE SCALE GENOMIC DNA]</scope>
    <source>
        <strain evidence="2 3">KCTC 22299</strain>
    </source>
</reference>
<name>A0A6P0UEA3_9FLAO</name>
<evidence type="ECO:0000313" key="3">
    <source>
        <dbReference type="Proteomes" id="UP000468443"/>
    </source>
</evidence>
<accession>A0A6P0UEA3</accession>
<dbReference type="PANTHER" id="PTHR47199:SF2">
    <property type="entry name" value="PHOTOSYSTEM II STABILITY_ASSEMBLY FACTOR HCF136, CHLOROPLASTIC"/>
    <property type="match status" value="1"/>
</dbReference>
<sequence>MRAFLTLSLAMMIIGCSQTVPSKPFSKVEIQDLFKDSVSIRALEVMEGSVAFAGTGGFFGTVDLHTGQIRAKQQRYDTLNPEFRAVGHTASDFFMLSAGRPALLFKTGNRGLMELVYKEDEEGVFYDAMAFWNEKEGLAAGDEMGGCLSLLITRDGGSSWKKIACADLPDAIPGEGAFAASNTNIAIVGDKAWIGTTEGRIWFTPDRGRNWEVFTTPVLSTEPTQGIYTLDFYSDQLGVAMGGDYTLPDGMDANKALTEDGGRTWKLISDGNLPGYTSCVRFVPGSEGNGIVAVSYNGIAYSADKGEHWKKLSDEPFYTLRFVSDTVAYAAGKFRISRVSFQ</sequence>
<dbReference type="AlphaFoldDB" id="A0A6P0UEA3"/>
<dbReference type="Proteomes" id="UP000468443">
    <property type="component" value="Unassembled WGS sequence"/>
</dbReference>
<feature type="signal peptide" evidence="1">
    <location>
        <begin position="1"/>
        <end position="22"/>
    </location>
</feature>
<dbReference type="PROSITE" id="PS51257">
    <property type="entry name" value="PROKAR_LIPOPROTEIN"/>
    <property type="match status" value="1"/>
</dbReference>